<reference evidence="2" key="1">
    <citation type="submission" date="2020-05" db="EMBL/GenBank/DDBJ databases">
        <authorList>
            <person name="Chiriac C."/>
            <person name="Salcher M."/>
            <person name="Ghai R."/>
            <person name="Kavagutti S V."/>
        </authorList>
    </citation>
    <scope>NUCLEOTIDE SEQUENCE</scope>
</reference>
<dbReference type="EMBL" id="CAEZTY010000068">
    <property type="protein sequence ID" value="CAB4593668.1"/>
    <property type="molecule type" value="Genomic_DNA"/>
</dbReference>
<sequence length="103" mass="11204">MATGLVASDEDEKRLADDRLIIETVAIDFRIYEGADEIILWRTRTTVGNDLQLIFAKLDSGVHGGQLHLGCGGPCCSADHVIGPAQEIVVRVGFETEHVSNQK</sequence>
<evidence type="ECO:0000313" key="1">
    <source>
        <dbReference type="EMBL" id="CAB4593668.1"/>
    </source>
</evidence>
<dbReference type="AlphaFoldDB" id="A0A6J6I3T1"/>
<name>A0A6J6I3T1_9ZZZZ</name>
<organism evidence="2">
    <name type="scientific">freshwater metagenome</name>
    <dbReference type="NCBI Taxonomy" id="449393"/>
    <lineage>
        <taxon>unclassified sequences</taxon>
        <taxon>metagenomes</taxon>
        <taxon>ecological metagenomes</taxon>
    </lineage>
</organism>
<dbReference type="EMBL" id="CAEZVC010000026">
    <property type="protein sequence ID" value="CAB4619207.1"/>
    <property type="molecule type" value="Genomic_DNA"/>
</dbReference>
<accession>A0A6J6I3T1</accession>
<proteinExistence type="predicted"/>
<evidence type="ECO:0000313" key="2">
    <source>
        <dbReference type="EMBL" id="CAB4619207.1"/>
    </source>
</evidence>
<protein>
    <submittedName>
        <fullName evidence="2">Unannotated protein</fullName>
    </submittedName>
</protein>
<gene>
    <name evidence="1" type="ORF">UFOPK1762_01485</name>
    <name evidence="2" type="ORF">UFOPK1906_00622</name>
</gene>